<accession>A0A0G0MKF0</accession>
<dbReference type="SUPFAM" id="SSF88723">
    <property type="entry name" value="PIN domain-like"/>
    <property type="match status" value="1"/>
</dbReference>
<evidence type="ECO:0000256" key="3">
    <source>
        <dbReference type="ARBA" id="ARBA00022722"/>
    </source>
</evidence>
<dbReference type="AlphaFoldDB" id="A0A0G0MKF0"/>
<dbReference type="PANTHER" id="PTHR33653:SF1">
    <property type="entry name" value="RIBONUCLEASE VAPC2"/>
    <property type="match status" value="1"/>
</dbReference>
<organism evidence="9 10">
    <name type="scientific">Candidatus Woesebacteria bacterium GW2011_GWB1_38_5b</name>
    <dbReference type="NCBI Taxonomy" id="1618569"/>
    <lineage>
        <taxon>Bacteria</taxon>
        <taxon>Candidatus Woeseibacteriota</taxon>
    </lineage>
</organism>
<reference evidence="9 10" key="1">
    <citation type="journal article" date="2015" name="Nature">
        <title>rRNA introns, odd ribosomes, and small enigmatic genomes across a large radiation of phyla.</title>
        <authorList>
            <person name="Brown C.T."/>
            <person name="Hug L.A."/>
            <person name="Thomas B.C."/>
            <person name="Sharon I."/>
            <person name="Castelle C.J."/>
            <person name="Singh A."/>
            <person name="Wilkins M.J."/>
            <person name="Williams K.H."/>
            <person name="Banfield J.F."/>
        </authorList>
    </citation>
    <scope>NUCLEOTIDE SEQUENCE [LARGE SCALE GENOMIC DNA]</scope>
</reference>
<name>A0A0G0MKF0_9BACT</name>
<feature type="domain" description="PIN" evidence="8">
    <location>
        <begin position="2"/>
        <end position="107"/>
    </location>
</feature>
<comment type="similarity">
    <text evidence="7">Belongs to the PINc/VapC protein family.</text>
</comment>
<comment type="caution">
    <text evidence="9">The sequence shown here is derived from an EMBL/GenBank/DDBJ whole genome shotgun (WGS) entry which is preliminary data.</text>
</comment>
<sequence length="123" mass="13859">MDTDVLIWILRGNKNITQRIFELSEKAPLTLSVVSIAEIYKNIFPAELTTTEDFLAGHFTFTVDVKIAKTAGLYWQQYSKQLKKLSLADCLVAATANINNLTLVSLNLEHFPMKDIKTLDPSK</sequence>
<comment type="cofactor">
    <cofactor evidence="1">
        <name>Mg(2+)</name>
        <dbReference type="ChEBI" id="CHEBI:18420"/>
    </cofactor>
</comment>
<dbReference type="InterPro" id="IPR002716">
    <property type="entry name" value="PIN_dom"/>
</dbReference>
<dbReference type="InterPro" id="IPR029060">
    <property type="entry name" value="PIN-like_dom_sf"/>
</dbReference>
<protein>
    <submittedName>
        <fullName evidence="9">Putative ribonuclease VapC</fullName>
    </submittedName>
</protein>
<dbReference type="GO" id="GO:0046872">
    <property type="term" value="F:metal ion binding"/>
    <property type="evidence" value="ECO:0007669"/>
    <property type="project" value="UniProtKB-KW"/>
</dbReference>
<keyword evidence="5" id="KW-0378">Hydrolase</keyword>
<dbReference type="Pfam" id="PF01850">
    <property type="entry name" value="PIN"/>
    <property type="match status" value="1"/>
</dbReference>
<dbReference type="Proteomes" id="UP000034181">
    <property type="component" value="Unassembled WGS sequence"/>
</dbReference>
<evidence type="ECO:0000313" key="9">
    <source>
        <dbReference type="EMBL" id="KKQ74174.1"/>
    </source>
</evidence>
<evidence type="ECO:0000259" key="8">
    <source>
        <dbReference type="Pfam" id="PF01850"/>
    </source>
</evidence>
<keyword evidence="2" id="KW-1277">Toxin-antitoxin system</keyword>
<keyword evidence="3" id="KW-0540">Nuclease</keyword>
<dbReference type="GO" id="GO:0016787">
    <property type="term" value="F:hydrolase activity"/>
    <property type="evidence" value="ECO:0007669"/>
    <property type="project" value="UniProtKB-KW"/>
</dbReference>
<evidence type="ECO:0000256" key="2">
    <source>
        <dbReference type="ARBA" id="ARBA00022649"/>
    </source>
</evidence>
<gene>
    <name evidence="9" type="ORF">US96_C0039G0010</name>
</gene>
<evidence type="ECO:0000256" key="5">
    <source>
        <dbReference type="ARBA" id="ARBA00022801"/>
    </source>
</evidence>
<evidence type="ECO:0000256" key="6">
    <source>
        <dbReference type="ARBA" id="ARBA00022842"/>
    </source>
</evidence>
<evidence type="ECO:0000256" key="7">
    <source>
        <dbReference type="ARBA" id="ARBA00038093"/>
    </source>
</evidence>
<keyword evidence="4" id="KW-0479">Metal-binding</keyword>
<dbReference type="Gene3D" id="3.40.50.1010">
    <property type="entry name" value="5'-nuclease"/>
    <property type="match status" value="1"/>
</dbReference>
<evidence type="ECO:0000256" key="4">
    <source>
        <dbReference type="ARBA" id="ARBA00022723"/>
    </source>
</evidence>
<evidence type="ECO:0000256" key="1">
    <source>
        <dbReference type="ARBA" id="ARBA00001946"/>
    </source>
</evidence>
<evidence type="ECO:0000313" key="10">
    <source>
        <dbReference type="Proteomes" id="UP000034181"/>
    </source>
</evidence>
<dbReference type="GO" id="GO:0004518">
    <property type="term" value="F:nuclease activity"/>
    <property type="evidence" value="ECO:0007669"/>
    <property type="project" value="UniProtKB-KW"/>
</dbReference>
<dbReference type="PANTHER" id="PTHR33653">
    <property type="entry name" value="RIBONUCLEASE VAPC2"/>
    <property type="match status" value="1"/>
</dbReference>
<proteinExistence type="inferred from homology"/>
<dbReference type="EMBL" id="LBUZ01000039">
    <property type="protein sequence ID" value="KKQ74174.1"/>
    <property type="molecule type" value="Genomic_DNA"/>
</dbReference>
<keyword evidence="6" id="KW-0460">Magnesium</keyword>
<dbReference type="InterPro" id="IPR050556">
    <property type="entry name" value="Type_II_TA_system_RNase"/>
</dbReference>
<dbReference type="CDD" id="cd18741">
    <property type="entry name" value="PIN_VapC4-5_FitB-like"/>
    <property type="match status" value="1"/>
</dbReference>